<dbReference type="InterPro" id="IPR013792">
    <property type="entry name" value="RNA3'P_cycl/enolpyr_Trfase_a/b"/>
</dbReference>
<dbReference type="Gene3D" id="3.65.10.10">
    <property type="entry name" value="Enolpyruvate transferase domain"/>
    <property type="match status" value="1"/>
</dbReference>
<evidence type="ECO:0000313" key="1">
    <source>
        <dbReference type="EMBL" id="HHH14283.1"/>
    </source>
</evidence>
<dbReference type="Proteomes" id="UP000886106">
    <property type="component" value="Unassembled WGS sequence"/>
</dbReference>
<comment type="caution">
    <text evidence="1">The sequence shown here is derived from an EMBL/GenBank/DDBJ whole genome shotgun (WGS) entry which is preliminary data.</text>
</comment>
<dbReference type="SUPFAM" id="SSF55205">
    <property type="entry name" value="EPT/RTPC-like"/>
    <property type="match status" value="1"/>
</dbReference>
<sequence length="233" mass="26545">MLFSLLKDIGFIENIVYGKFVGVYFNADKIDDSIEELEVPKDYKEFLFFSVASLITGGDIEFKGINTSYLANSLKILSNFGISYDVFEEERIRLWFSDWPKEPFSNIKDVGASTSVVRLFMLPVLPKLPEEHLPKSINISLKERKKLIQDLNSLGCGLEIPQEDTILVKRPGNFRRNNLYLLNNHEEGNYTRFLGSLLPQEGSTLYNVNALLNYNSSLLEKLSNLGLNFENAS</sequence>
<dbReference type="GO" id="GO:0016765">
    <property type="term" value="F:transferase activity, transferring alkyl or aryl (other than methyl) groups"/>
    <property type="evidence" value="ECO:0007669"/>
    <property type="project" value="InterPro"/>
</dbReference>
<reference evidence="1" key="1">
    <citation type="journal article" date="2020" name="mSystems">
        <title>Genome- and Community-Level Interaction Insights into Carbon Utilization and Element Cycling Functions of Hydrothermarchaeota in Hydrothermal Sediment.</title>
        <authorList>
            <person name="Zhou Z."/>
            <person name="Liu Y."/>
            <person name="Xu W."/>
            <person name="Pan J."/>
            <person name="Luo Z.H."/>
            <person name="Li M."/>
        </authorList>
    </citation>
    <scope>NUCLEOTIDE SEQUENCE [LARGE SCALE GENOMIC DNA]</scope>
    <source>
        <strain evidence="1">HyVt-517</strain>
    </source>
</reference>
<dbReference type="EMBL" id="DRNS01000080">
    <property type="protein sequence ID" value="HHH14283.1"/>
    <property type="molecule type" value="Genomic_DNA"/>
</dbReference>
<accession>A0A7V5MIN7</accession>
<protein>
    <recommendedName>
        <fullName evidence="2">Enolpyruvate transferase domain-containing protein</fullName>
    </recommendedName>
</protein>
<dbReference type="AlphaFoldDB" id="A0A7V5MIN7"/>
<name>A0A7V5MIN7_UNCKA</name>
<organism evidence="1">
    <name type="scientific">candidate division WWE3 bacterium</name>
    <dbReference type="NCBI Taxonomy" id="2053526"/>
    <lineage>
        <taxon>Bacteria</taxon>
        <taxon>Katanobacteria</taxon>
    </lineage>
</organism>
<proteinExistence type="predicted"/>
<gene>
    <name evidence="1" type="ORF">ENJ78_01085</name>
</gene>
<evidence type="ECO:0008006" key="2">
    <source>
        <dbReference type="Google" id="ProtNLM"/>
    </source>
</evidence>
<dbReference type="InterPro" id="IPR036968">
    <property type="entry name" value="Enolpyruvate_Tfrase_sf"/>
</dbReference>